<proteinExistence type="predicted"/>
<comment type="caution">
    <text evidence="1">The sequence shown here is derived from an EMBL/GenBank/DDBJ whole genome shotgun (WGS) entry which is preliminary data.</text>
</comment>
<keyword evidence="2" id="KW-1185">Reference proteome</keyword>
<gene>
    <name evidence="1" type="ORF">Q8791_10145</name>
</gene>
<sequence length="46" mass="4861">MAVVALHLELSGSGLRTGLMDALREAARTGRLASGTRLPPVRSLCR</sequence>
<organism evidence="1 2">
    <name type="scientific">Nocardiopsis codii</name>
    <dbReference type="NCBI Taxonomy" id="3065942"/>
    <lineage>
        <taxon>Bacteria</taxon>
        <taxon>Bacillati</taxon>
        <taxon>Actinomycetota</taxon>
        <taxon>Actinomycetes</taxon>
        <taxon>Streptosporangiales</taxon>
        <taxon>Nocardiopsidaceae</taxon>
        <taxon>Nocardiopsis</taxon>
    </lineage>
</organism>
<reference evidence="1 2" key="1">
    <citation type="submission" date="2023-08" db="EMBL/GenBank/DDBJ databases">
        <authorList>
            <person name="Girao M."/>
            <person name="Carvalho M.F."/>
        </authorList>
    </citation>
    <scope>NUCLEOTIDE SEQUENCE [LARGE SCALE GENOMIC DNA]</scope>
    <source>
        <strain evidence="1 2">CT-R113</strain>
    </source>
</reference>
<dbReference type="RefSeq" id="WP_330091379.1">
    <property type="nucleotide sequence ID" value="NZ_JAUZMY010000008.1"/>
</dbReference>
<accession>A0ABU7K5R6</accession>
<evidence type="ECO:0000313" key="2">
    <source>
        <dbReference type="Proteomes" id="UP001356095"/>
    </source>
</evidence>
<dbReference type="EMBL" id="JAUZMY010000008">
    <property type="protein sequence ID" value="MEE2037580.1"/>
    <property type="molecule type" value="Genomic_DNA"/>
</dbReference>
<dbReference type="Proteomes" id="UP001356095">
    <property type="component" value="Unassembled WGS sequence"/>
</dbReference>
<protein>
    <recommendedName>
        <fullName evidence="3">GntR family transcriptional regulator</fullName>
    </recommendedName>
</protein>
<name>A0ABU7K5R6_9ACTN</name>
<evidence type="ECO:0000313" key="1">
    <source>
        <dbReference type="EMBL" id="MEE2037580.1"/>
    </source>
</evidence>
<evidence type="ECO:0008006" key="3">
    <source>
        <dbReference type="Google" id="ProtNLM"/>
    </source>
</evidence>